<evidence type="ECO:0000313" key="1">
    <source>
        <dbReference type="EMBL" id="AKO93437.1"/>
    </source>
</evidence>
<dbReference type="OrthoDB" id="5459053at2"/>
<reference evidence="2" key="2">
    <citation type="submission" date="2015-06" db="EMBL/GenBank/DDBJ databases">
        <title>Genome Sequence of Bacillus endophyticus and Analysis of its Companion Mechanism in the Ketogulonigenium vulgare-Bacillus strain Consortium.</title>
        <authorList>
            <person name="Jia N."/>
            <person name="Du J."/>
            <person name="Ding M.-Z."/>
            <person name="Gao F."/>
            <person name="Yuan Y.-J."/>
        </authorList>
    </citation>
    <scope>NUCLEOTIDE SEQUENCE [LARGE SCALE GENOMIC DNA]</scope>
    <source>
        <strain evidence="2">Hbe603</strain>
    </source>
</reference>
<dbReference type="EMBL" id="CP011974">
    <property type="protein sequence ID" value="AKO93437.1"/>
    <property type="molecule type" value="Genomic_DNA"/>
</dbReference>
<name>A0A0H4KH44_9BACI</name>
<dbReference type="GeneID" id="93700684"/>
<dbReference type="PANTHER" id="PTHR35531">
    <property type="entry name" value="INNER MEMBRANE PROTEIN YBCI-RELATED"/>
    <property type="match status" value="1"/>
</dbReference>
<dbReference type="PANTHER" id="PTHR35531:SF1">
    <property type="entry name" value="INNER MEMBRANE PROTEIN YBCI-RELATED"/>
    <property type="match status" value="1"/>
</dbReference>
<dbReference type="Proteomes" id="UP000036202">
    <property type="component" value="Chromosome"/>
</dbReference>
<protein>
    <submittedName>
        <fullName evidence="1">Uncharacterized protein</fullName>
    </submittedName>
</protein>
<evidence type="ECO:0000313" key="2">
    <source>
        <dbReference type="Proteomes" id="UP000036202"/>
    </source>
</evidence>
<accession>A0A1X7DGZ1</accession>
<gene>
    <name evidence="1" type="ORF">BEH_15985</name>
</gene>
<dbReference type="Pfam" id="PF04307">
    <property type="entry name" value="YdjM"/>
    <property type="match status" value="1"/>
</dbReference>
<dbReference type="AlphaFoldDB" id="A0A0H4KH44"/>
<reference evidence="1 2" key="1">
    <citation type="journal article" date="2015" name="PLoS ONE">
        <title>Genome Sequence of Bacillus endophyticus and Analysis of Its Companion Mechanism in the Ketogulonigenium vulgare-Bacillus Strain Consortium.</title>
        <authorList>
            <person name="Jia N."/>
            <person name="Du J."/>
            <person name="Ding M.Z."/>
            <person name="Gao F."/>
            <person name="Yuan Y.J."/>
        </authorList>
    </citation>
    <scope>NUCLEOTIDE SEQUENCE [LARGE SCALE GENOMIC DNA]</scope>
    <source>
        <strain evidence="1 2">Hbe603</strain>
    </source>
</reference>
<sequence>MNYSTHVATSLAAGTYLTTVTNVPFSVACLGGIVIGSLLPDIDEPNSFVGRRTFGLSKLIKKTFGHRGLTHSLLFWLLFSLLYYKFQNDFTLGLSLGYVFHIIGDFFSRQGVPLFFPFTKKKFRAPLTYKTGTVQERALLVVALVAFVYIVYRYKLFVTVF</sequence>
<dbReference type="InterPro" id="IPR007404">
    <property type="entry name" value="YdjM-like"/>
</dbReference>
<dbReference type="KEGG" id="beo:BEH_15985"/>
<keyword evidence="2" id="KW-1185">Reference proteome</keyword>
<dbReference type="PATRIC" id="fig|135735.6.peg.3394"/>
<proteinExistence type="predicted"/>
<dbReference type="eggNOG" id="COG1988">
    <property type="taxonomic scope" value="Bacteria"/>
</dbReference>
<dbReference type="RefSeq" id="WP_019392284.1">
    <property type="nucleotide sequence ID" value="NZ_ALIM01000014.1"/>
</dbReference>
<organism evidence="1 2">
    <name type="scientific">Priestia filamentosa</name>
    <dbReference type="NCBI Taxonomy" id="1402861"/>
    <lineage>
        <taxon>Bacteria</taxon>
        <taxon>Bacillati</taxon>
        <taxon>Bacillota</taxon>
        <taxon>Bacilli</taxon>
        <taxon>Bacillales</taxon>
        <taxon>Bacillaceae</taxon>
        <taxon>Priestia</taxon>
    </lineage>
</organism>
<accession>A0A0H4KH44</accession>